<dbReference type="EMBL" id="SZQA01000013">
    <property type="protein sequence ID" value="TKK87923.1"/>
    <property type="molecule type" value="Genomic_DNA"/>
</dbReference>
<comment type="subcellular location">
    <subcellularLocation>
        <location evidence="1">Cell membrane</location>
        <topology evidence="1">Multi-pass membrane protein</topology>
    </subcellularLocation>
</comment>
<keyword evidence="3" id="KW-1003">Cell membrane</keyword>
<dbReference type="GO" id="GO:0005886">
    <property type="term" value="C:plasma membrane"/>
    <property type="evidence" value="ECO:0007669"/>
    <property type="project" value="UniProtKB-SubCell"/>
</dbReference>
<evidence type="ECO:0000256" key="7">
    <source>
        <dbReference type="SAM" id="Phobius"/>
    </source>
</evidence>
<sequence>MRPALYDAAALFGRVALGTTFIQHGWAKARGGIDATTQAMTQAGVPAPRMSAWFATVAELGGGILLVLGLLTAVAGAMLFAVMSGAFLFVHVKDGSFELVTALGAVAVMLAVAGPGRISLDRYLFRR</sequence>
<dbReference type="Proteomes" id="UP000308705">
    <property type="component" value="Unassembled WGS sequence"/>
</dbReference>
<evidence type="ECO:0000256" key="3">
    <source>
        <dbReference type="ARBA" id="ARBA00022475"/>
    </source>
</evidence>
<name>A0A4V5V153_9ACTN</name>
<dbReference type="Pfam" id="PF07681">
    <property type="entry name" value="DoxX"/>
    <property type="match status" value="1"/>
</dbReference>
<dbReference type="PANTHER" id="PTHR33452:SF1">
    <property type="entry name" value="INNER MEMBRANE PROTEIN YPHA-RELATED"/>
    <property type="match status" value="1"/>
</dbReference>
<dbReference type="InterPro" id="IPR051907">
    <property type="entry name" value="DoxX-like_oxidoreductase"/>
</dbReference>
<dbReference type="RefSeq" id="WP_137247720.1">
    <property type="nucleotide sequence ID" value="NZ_SZQA01000013.1"/>
</dbReference>
<keyword evidence="9" id="KW-1185">Reference proteome</keyword>
<evidence type="ECO:0000313" key="8">
    <source>
        <dbReference type="EMBL" id="TKK87923.1"/>
    </source>
</evidence>
<protein>
    <submittedName>
        <fullName evidence="8">DoxX family protein</fullName>
    </submittedName>
</protein>
<evidence type="ECO:0000256" key="1">
    <source>
        <dbReference type="ARBA" id="ARBA00004651"/>
    </source>
</evidence>
<reference evidence="8 9" key="1">
    <citation type="submission" date="2019-04" db="EMBL/GenBank/DDBJ databases">
        <title>Herbidospora sp. NEAU-GS14.nov., a novel actinomycete isolated from soil.</title>
        <authorList>
            <person name="Han L."/>
        </authorList>
    </citation>
    <scope>NUCLEOTIDE SEQUENCE [LARGE SCALE GENOMIC DNA]</scope>
    <source>
        <strain evidence="8 9">NEAU-GS14</strain>
    </source>
</reference>
<gene>
    <name evidence="8" type="ORF">FDA94_15275</name>
</gene>
<evidence type="ECO:0000256" key="5">
    <source>
        <dbReference type="ARBA" id="ARBA00022989"/>
    </source>
</evidence>
<comment type="caution">
    <text evidence="8">The sequence shown here is derived from an EMBL/GenBank/DDBJ whole genome shotgun (WGS) entry which is preliminary data.</text>
</comment>
<dbReference type="OrthoDB" id="1122432at2"/>
<keyword evidence="4 7" id="KW-0812">Transmembrane</keyword>
<dbReference type="AlphaFoldDB" id="A0A4V5V153"/>
<comment type="similarity">
    <text evidence="2">Belongs to the DoxX family.</text>
</comment>
<keyword evidence="5 7" id="KW-1133">Transmembrane helix</keyword>
<proteinExistence type="inferred from homology"/>
<dbReference type="PANTHER" id="PTHR33452">
    <property type="entry name" value="OXIDOREDUCTASE CATD-RELATED"/>
    <property type="match status" value="1"/>
</dbReference>
<keyword evidence="6 7" id="KW-0472">Membrane</keyword>
<accession>A0A4V5V153</accession>
<evidence type="ECO:0000256" key="4">
    <source>
        <dbReference type="ARBA" id="ARBA00022692"/>
    </source>
</evidence>
<evidence type="ECO:0000256" key="6">
    <source>
        <dbReference type="ARBA" id="ARBA00023136"/>
    </source>
</evidence>
<dbReference type="InterPro" id="IPR032808">
    <property type="entry name" value="DoxX"/>
</dbReference>
<evidence type="ECO:0000313" key="9">
    <source>
        <dbReference type="Proteomes" id="UP000308705"/>
    </source>
</evidence>
<evidence type="ECO:0000256" key="2">
    <source>
        <dbReference type="ARBA" id="ARBA00006679"/>
    </source>
</evidence>
<organism evidence="8 9">
    <name type="scientific">Herbidospora galbida</name>
    <dbReference type="NCBI Taxonomy" id="2575442"/>
    <lineage>
        <taxon>Bacteria</taxon>
        <taxon>Bacillati</taxon>
        <taxon>Actinomycetota</taxon>
        <taxon>Actinomycetes</taxon>
        <taxon>Streptosporangiales</taxon>
        <taxon>Streptosporangiaceae</taxon>
        <taxon>Herbidospora</taxon>
    </lineage>
</organism>
<feature type="transmembrane region" description="Helical" evidence="7">
    <location>
        <begin position="64"/>
        <end position="90"/>
    </location>
</feature>
<feature type="transmembrane region" description="Helical" evidence="7">
    <location>
        <begin position="102"/>
        <end position="120"/>
    </location>
</feature>